<protein>
    <submittedName>
        <fullName evidence="2 3">Uncharacterized protein</fullName>
    </submittedName>
</protein>
<evidence type="ECO:0000313" key="2">
    <source>
        <dbReference type="EMBL" id="EEC05140.1"/>
    </source>
</evidence>
<proteinExistence type="predicted"/>
<reference evidence="3" key="2">
    <citation type="submission" date="2020-05" db="UniProtKB">
        <authorList>
            <consortium name="EnsemblMetazoa"/>
        </authorList>
    </citation>
    <scope>IDENTIFICATION</scope>
    <source>
        <strain evidence="3">wikel</strain>
    </source>
</reference>
<dbReference type="VEuPathDB" id="VectorBase:ISCW005235"/>
<dbReference type="EMBL" id="DS698269">
    <property type="protein sequence ID" value="EEC05140.1"/>
    <property type="molecule type" value="Genomic_DNA"/>
</dbReference>
<organism>
    <name type="scientific">Ixodes scapularis</name>
    <name type="common">Black-legged tick</name>
    <name type="synonym">Deer tick</name>
    <dbReference type="NCBI Taxonomy" id="6945"/>
    <lineage>
        <taxon>Eukaryota</taxon>
        <taxon>Metazoa</taxon>
        <taxon>Ecdysozoa</taxon>
        <taxon>Arthropoda</taxon>
        <taxon>Chelicerata</taxon>
        <taxon>Arachnida</taxon>
        <taxon>Acari</taxon>
        <taxon>Parasitiformes</taxon>
        <taxon>Ixodida</taxon>
        <taxon>Ixodoidea</taxon>
        <taxon>Ixodidae</taxon>
        <taxon>Ixodinae</taxon>
        <taxon>Ixodes</taxon>
    </lineage>
</organism>
<feature type="chain" id="PRO_5014567990" evidence="1">
    <location>
        <begin position="21"/>
        <end position="157"/>
    </location>
</feature>
<keyword evidence="4" id="KW-1185">Reference proteome</keyword>
<gene>
    <name evidence="2" type="ORF">IscW_ISCW005235</name>
</gene>
<evidence type="ECO:0000313" key="4">
    <source>
        <dbReference type="Proteomes" id="UP000001555"/>
    </source>
</evidence>
<dbReference type="EnsemblMetazoa" id="ISCW005235-RA">
    <property type="protein sequence ID" value="ISCW005235-PA"/>
    <property type="gene ID" value="ISCW005235"/>
</dbReference>
<keyword evidence="1" id="KW-0732">Signal</keyword>
<dbReference type="OrthoDB" id="6504078at2759"/>
<name>B7PEW8_IXOSC</name>
<sequence>MKLQMLLSLCTLALIPLLLSIEARSVEPSKERSEGRSLSSSPRMGMLSRFEPIISNMVVPFLVATGVVSLVRMVPSVVSQIPNVFGFAKRHGYAELPREVLELMQMLDGAQVKYDLLQTTHPLPQQQHQTSSQRYPHYQQQQIFKAAAAAKPPTQQG</sequence>
<feature type="signal peptide" evidence="1">
    <location>
        <begin position="1"/>
        <end position="20"/>
    </location>
</feature>
<dbReference type="Proteomes" id="UP000001555">
    <property type="component" value="Unassembled WGS sequence"/>
</dbReference>
<dbReference type="VEuPathDB" id="VectorBase:ISCP_011625"/>
<evidence type="ECO:0000313" key="3">
    <source>
        <dbReference type="EnsemblMetazoa" id="ISCW005235-PA"/>
    </source>
</evidence>
<reference evidence="2 4" key="1">
    <citation type="submission" date="2008-03" db="EMBL/GenBank/DDBJ databases">
        <title>Annotation of Ixodes scapularis.</title>
        <authorList>
            <consortium name="Ixodes scapularis Genome Project Consortium"/>
            <person name="Caler E."/>
            <person name="Hannick L.I."/>
            <person name="Bidwell S."/>
            <person name="Joardar V."/>
            <person name="Thiagarajan M."/>
            <person name="Amedeo P."/>
            <person name="Galinsky K.J."/>
            <person name="Schobel S."/>
            <person name="Inman J."/>
            <person name="Hostetler J."/>
            <person name="Miller J."/>
            <person name="Hammond M."/>
            <person name="Megy K."/>
            <person name="Lawson D."/>
            <person name="Kodira C."/>
            <person name="Sutton G."/>
            <person name="Meyer J."/>
            <person name="Hill C.A."/>
            <person name="Birren B."/>
            <person name="Nene V."/>
            <person name="Collins F."/>
            <person name="Alarcon-Chaidez F."/>
            <person name="Wikel S."/>
            <person name="Strausberg R."/>
        </authorList>
    </citation>
    <scope>NUCLEOTIDE SEQUENCE [LARGE SCALE GENOMIC DNA]</scope>
    <source>
        <strain evidence="4">Wikel</strain>
        <strain evidence="2">Wikel colony</strain>
    </source>
</reference>
<dbReference type="VEuPathDB" id="VectorBase:ISCI005235"/>
<dbReference type="InParanoid" id="B7PEW8"/>
<accession>B7PEW8</accession>
<evidence type="ECO:0000256" key="1">
    <source>
        <dbReference type="SAM" id="SignalP"/>
    </source>
</evidence>
<dbReference type="AlphaFoldDB" id="B7PEW8"/>
<dbReference type="HOGENOM" id="CLU_1679876_0_0_1"/>
<dbReference type="PaxDb" id="6945-B7PEW8"/>
<dbReference type="EMBL" id="ABJB010949385">
    <property type="status" value="NOT_ANNOTATED_CDS"/>
    <property type="molecule type" value="Genomic_DNA"/>
</dbReference>